<feature type="transmembrane region" description="Helical" evidence="2">
    <location>
        <begin position="88"/>
        <end position="107"/>
    </location>
</feature>
<dbReference type="GO" id="GO:0015565">
    <property type="term" value="F:threonine efflux transmembrane transporter activity"/>
    <property type="evidence" value="ECO:0007669"/>
    <property type="project" value="TreeGrafter"/>
</dbReference>
<sequence length="303" mass="31310">MVWAYVEGVGDRPLPRPGLIALAGRAIGAIPPPMQVLVGIVSVQLGAAFAKQLFATVGPAGTVTLRLFFAAVVLMLIWRPAIRMGRDAIPVVLGYGLVLAAMNIFFYQAIARIPLGIAVTIEFLGPLAVALAGSRRWRDVLWALLAGAGVVLLAEGRGDVSLLGMAFALAAGACWAAYILLGAALGSRTSEGNGLALAMTIGAMAAMPFGIVETGTGLLEPWVLMIGLAVALLSSVIPYSLELEALRKIPPRVFGVLMSLEPAVAALAGLIVLGELLAPLQWLAVCCVVAASVGATRTARPEV</sequence>
<dbReference type="GO" id="GO:0005886">
    <property type="term" value="C:plasma membrane"/>
    <property type="evidence" value="ECO:0007669"/>
    <property type="project" value="TreeGrafter"/>
</dbReference>
<dbReference type="EMBL" id="SFCC01000002">
    <property type="protein sequence ID" value="RZQ65325.1"/>
    <property type="molecule type" value="Genomic_DNA"/>
</dbReference>
<keyword evidence="2" id="KW-0812">Transmembrane</keyword>
<evidence type="ECO:0000313" key="5">
    <source>
        <dbReference type="Proteomes" id="UP000292003"/>
    </source>
</evidence>
<feature type="transmembrane region" description="Helical" evidence="2">
    <location>
        <begin position="193"/>
        <end position="211"/>
    </location>
</feature>
<accession>A0A4V2EMJ9</accession>
<dbReference type="PANTHER" id="PTHR22911">
    <property type="entry name" value="ACYL-MALONYL CONDENSING ENZYME-RELATED"/>
    <property type="match status" value="1"/>
</dbReference>
<keyword evidence="5" id="KW-1185">Reference proteome</keyword>
<dbReference type="InterPro" id="IPR000620">
    <property type="entry name" value="EamA_dom"/>
</dbReference>
<feature type="transmembrane region" description="Helical" evidence="2">
    <location>
        <begin position="140"/>
        <end position="156"/>
    </location>
</feature>
<dbReference type="InterPro" id="IPR037185">
    <property type="entry name" value="EmrE-like"/>
</dbReference>
<evidence type="ECO:0000256" key="2">
    <source>
        <dbReference type="SAM" id="Phobius"/>
    </source>
</evidence>
<feature type="domain" description="EamA" evidence="3">
    <location>
        <begin position="163"/>
        <end position="294"/>
    </location>
</feature>
<evidence type="ECO:0000256" key="1">
    <source>
        <dbReference type="ARBA" id="ARBA00007362"/>
    </source>
</evidence>
<keyword evidence="2" id="KW-1133">Transmembrane helix</keyword>
<evidence type="ECO:0000313" key="4">
    <source>
        <dbReference type="EMBL" id="RZQ65325.1"/>
    </source>
</evidence>
<dbReference type="OrthoDB" id="9815120at2"/>
<comment type="caution">
    <text evidence="4">The sequence shown here is derived from an EMBL/GenBank/DDBJ whole genome shotgun (WGS) entry which is preliminary data.</text>
</comment>
<comment type="similarity">
    <text evidence="1">Belongs to the EamA transporter family.</text>
</comment>
<dbReference type="AlphaFoldDB" id="A0A4V2EMJ9"/>
<feature type="transmembrane region" description="Helical" evidence="2">
    <location>
        <begin position="162"/>
        <end position="181"/>
    </location>
</feature>
<reference evidence="4 5" key="1">
    <citation type="submission" date="2019-02" db="EMBL/GenBank/DDBJ databases">
        <title>Draft genome sequence of Amycolatopsis sp. 8-3EHSu isolated from roots of Suaeda maritima.</title>
        <authorList>
            <person name="Duangmal K."/>
            <person name="Chantavorakit T."/>
        </authorList>
    </citation>
    <scope>NUCLEOTIDE SEQUENCE [LARGE SCALE GENOMIC DNA]</scope>
    <source>
        <strain evidence="4 5">8-3EHSu</strain>
    </source>
</reference>
<feature type="transmembrane region" description="Helical" evidence="2">
    <location>
        <begin position="53"/>
        <end position="76"/>
    </location>
</feature>
<feature type="transmembrane region" description="Helical" evidence="2">
    <location>
        <begin position="113"/>
        <end position="133"/>
    </location>
</feature>
<feature type="transmembrane region" description="Helical" evidence="2">
    <location>
        <begin position="280"/>
        <end position="299"/>
    </location>
</feature>
<proteinExistence type="inferred from homology"/>
<organism evidence="4 5">
    <name type="scientific">Amycolatopsis suaedae</name>
    <dbReference type="NCBI Taxonomy" id="2510978"/>
    <lineage>
        <taxon>Bacteria</taxon>
        <taxon>Bacillati</taxon>
        <taxon>Actinomycetota</taxon>
        <taxon>Actinomycetes</taxon>
        <taxon>Pseudonocardiales</taxon>
        <taxon>Pseudonocardiaceae</taxon>
        <taxon>Amycolatopsis</taxon>
    </lineage>
</organism>
<gene>
    <name evidence="4" type="ORF">EWH70_05450</name>
</gene>
<dbReference type="PANTHER" id="PTHR22911:SF37">
    <property type="entry name" value="THREONINE_HOMOSERINE EXPORTER RHTA"/>
    <property type="match status" value="1"/>
</dbReference>
<dbReference type="SUPFAM" id="SSF103481">
    <property type="entry name" value="Multidrug resistance efflux transporter EmrE"/>
    <property type="match status" value="2"/>
</dbReference>
<feature type="transmembrane region" description="Helical" evidence="2">
    <location>
        <begin position="253"/>
        <end position="274"/>
    </location>
</feature>
<feature type="transmembrane region" description="Helical" evidence="2">
    <location>
        <begin position="223"/>
        <end position="241"/>
    </location>
</feature>
<dbReference type="Proteomes" id="UP000292003">
    <property type="component" value="Unassembled WGS sequence"/>
</dbReference>
<keyword evidence="2" id="KW-0472">Membrane</keyword>
<protein>
    <submittedName>
        <fullName evidence="4">EamA family transporter</fullName>
    </submittedName>
</protein>
<evidence type="ECO:0000259" key="3">
    <source>
        <dbReference type="Pfam" id="PF00892"/>
    </source>
</evidence>
<name>A0A4V2EMJ9_9PSEU</name>
<dbReference type="Pfam" id="PF00892">
    <property type="entry name" value="EamA"/>
    <property type="match status" value="1"/>
</dbReference>